<gene>
    <name evidence="2" type="ORF">KFE25_004019</name>
</gene>
<dbReference type="Proteomes" id="UP000751190">
    <property type="component" value="Unassembled WGS sequence"/>
</dbReference>
<organism evidence="2 3">
    <name type="scientific">Diacronema lutheri</name>
    <name type="common">Unicellular marine alga</name>
    <name type="synonym">Monochrysis lutheri</name>
    <dbReference type="NCBI Taxonomy" id="2081491"/>
    <lineage>
        <taxon>Eukaryota</taxon>
        <taxon>Haptista</taxon>
        <taxon>Haptophyta</taxon>
        <taxon>Pavlovophyceae</taxon>
        <taxon>Pavlovales</taxon>
        <taxon>Pavlovaceae</taxon>
        <taxon>Diacronema</taxon>
    </lineage>
</organism>
<evidence type="ECO:0000313" key="3">
    <source>
        <dbReference type="Proteomes" id="UP000751190"/>
    </source>
</evidence>
<dbReference type="PANTHER" id="PTHR40429:SF1">
    <property type="entry name" value="FLAGELLAR ASSOCIATED PROTEIN"/>
    <property type="match status" value="1"/>
</dbReference>
<feature type="compositionally biased region" description="Polar residues" evidence="1">
    <location>
        <begin position="260"/>
        <end position="269"/>
    </location>
</feature>
<keyword evidence="3" id="KW-1185">Reference proteome</keyword>
<feature type="region of interest" description="Disordered" evidence="1">
    <location>
        <begin position="257"/>
        <end position="306"/>
    </location>
</feature>
<feature type="region of interest" description="Disordered" evidence="1">
    <location>
        <begin position="126"/>
        <end position="156"/>
    </location>
</feature>
<dbReference type="PANTHER" id="PTHR40429">
    <property type="entry name" value="FLAGELLAR ASSOCIATED PROTEIN"/>
    <property type="match status" value="1"/>
</dbReference>
<dbReference type="OrthoDB" id="10361130at2759"/>
<comment type="caution">
    <text evidence="2">The sequence shown here is derived from an EMBL/GenBank/DDBJ whole genome shotgun (WGS) entry which is preliminary data.</text>
</comment>
<protein>
    <submittedName>
        <fullName evidence="2">Uncharacterized protein</fullName>
    </submittedName>
</protein>
<dbReference type="EMBL" id="JAGTXO010000015">
    <property type="protein sequence ID" value="KAG8463746.1"/>
    <property type="molecule type" value="Genomic_DNA"/>
</dbReference>
<name>A0A8J6CA62_DIALT</name>
<sequence length="306" mass="32404">MYAGAFDPQAHIGQLSSTLGKQIPSNRKSASAYSFGHADKSPNAKIFISTEHNHTFYGTHSPGAKYRISRALSRTTFASSSPAYSFGSGERYDFTQGGERKSPGPKYTVPSATFGPQVLSSYKSATGSRFGKATRDQSARASLSKEMAESPNFANKDSPGPCVYTLPVSLGRQVATRNGGMEPKPEWGLGSEQRFKKHSGLASGTDDSPGPATAKFGTMLGPQRLARFKSSPAIGFGHGDSRINAFRAESARSPGPIYAPQSSVGTQAITGARTPPRFSFGTSTRDQHSQRVHGTVTPGPGAYSPV</sequence>
<proteinExistence type="predicted"/>
<evidence type="ECO:0000256" key="1">
    <source>
        <dbReference type="SAM" id="MobiDB-lite"/>
    </source>
</evidence>
<evidence type="ECO:0000313" key="2">
    <source>
        <dbReference type="EMBL" id="KAG8463746.1"/>
    </source>
</evidence>
<dbReference type="AlphaFoldDB" id="A0A8J6CA62"/>
<reference evidence="2" key="1">
    <citation type="submission" date="2021-05" db="EMBL/GenBank/DDBJ databases">
        <title>The genome of the haptophyte Pavlova lutheri (Diacronema luteri, Pavlovales) - a model for lipid biosynthesis in eukaryotic algae.</title>
        <authorList>
            <person name="Hulatt C.J."/>
            <person name="Posewitz M.C."/>
        </authorList>
    </citation>
    <scope>NUCLEOTIDE SEQUENCE</scope>
    <source>
        <strain evidence="2">NIVA-4/92</strain>
    </source>
</reference>
<accession>A0A8J6CA62</accession>